<dbReference type="PROSITE" id="PS50297">
    <property type="entry name" value="ANK_REP_REGION"/>
    <property type="match status" value="3"/>
</dbReference>
<comment type="caution">
    <text evidence="2">The sequence shown here is derived from an EMBL/GenBank/DDBJ whole genome shotgun (WGS) entry which is preliminary data.</text>
</comment>
<dbReference type="AlphaFoldDB" id="A0A1V4EXS5"/>
<proteinExistence type="predicted"/>
<dbReference type="SMART" id="SM00248">
    <property type="entry name" value="ANK"/>
    <property type="match status" value="4"/>
</dbReference>
<keyword evidence="3" id="KW-1185">Reference proteome</keyword>
<dbReference type="PRINTS" id="PR01415">
    <property type="entry name" value="ANKYRIN"/>
</dbReference>
<feature type="repeat" description="ANK" evidence="1">
    <location>
        <begin position="85"/>
        <end position="117"/>
    </location>
</feature>
<dbReference type="InterPro" id="IPR051616">
    <property type="entry name" value="Cul2-RING_E3_ligase_SR"/>
</dbReference>
<feature type="repeat" description="ANK" evidence="1">
    <location>
        <begin position="211"/>
        <end position="243"/>
    </location>
</feature>
<accession>A0A1V4EXS5</accession>
<name>A0A1V4EXS5_9BACL</name>
<dbReference type="Proteomes" id="UP000190229">
    <property type="component" value="Unassembled WGS sequence"/>
</dbReference>
<keyword evidence="1" id="KW-0040">ANK repeat</keyword>
<organism evidence="2 3">
    <name type="scientific">Ferroacidibacillus organovorans</name>
    <dbReference type="NCBI Taxonomy" id="1765683"/>
    <lineage>
        <taxon>Bacteria</taxon>
        <taxon>Bacillati</taxon>
        <taxon>Bacillota</taxon>
        <taxon>Bacilli</taxon>
        <taxon>Bacillales</taxon>
        <taxon>Alicyclobacillaceae</taxon>
        <taxon>Ferroacidibacillus</taxon>
    </lineage>
</organism>
<feature type="repeat" description="ANK" evidence="1">
    <location>
        <begin position="143"/>
        <end position="175"/>
    </location>
</feature>
<protein>
    <submittedName>
        <fullName evidence="2">Uncharacterized protein</fullName>
    </submittedName>
</protein>
<dbReference type="EMBL" id="MWPS01000001">
    <property type="protein sequence ID" value="OPG17691.1"/>
    <property type="molecule type" value="Genomic_DNA"/>
</dbReference>
<gene>
    <name evidence="2" type="ORF">B2M26_00650</name>
</gene>
<dbReference type="InterPro" id="IPR036770">
    <property type="entry name" value="Ankyrin_rpt-contain_sf"/>
</dbReference>
<dbReference type="Pfam" id="PF00023">
    <property type="entry name" value="Ank"/>
    <property type="match status" value="1"/>
</dbReference>
<feature type="repeat" description="ANK" evidence="1">
    <location>
        <begin position="178"/>
        <end position="210"/>
    </location>
</feature>
<dbReference type="InterPro" id="IPR002110">
    <property type="entry name" value="Ankyrin_rpt"/>
</dbReference>
<dbReference type="Pfam" id="PF12796">
    <property type="entry name" value="Ank_2"/>
    <property type="match status" value="1"/>
</dbReference>
<dbReference type="SUPFAM" id="SSF48403">
    <property type="entry name" value="Ankyrin repeat"/>
    <property type="match status" value="1"/>
</dbReference>
<evidence type="ECO:0000313" key="2">
    <source>
        <dbReference type="EMBL" id="OPG17691.1"/>
    </source>
</evidence>
<sequence>MRSANFGYAQSYPQILCITLCITLWKSEKIFACSVVIARDCEEKRWRNVDMNQEERFIEAIKTNDHAVVKDSLQIEPGLMEVKLNGISPLMLSVYYGARDVTAVFLSRGVELNLFEASALGQHDSVLRELDCDSAALNAYSADGFTALGLSAFFGHEDIARELLKRGAAVDVPSKNAMRVAPLHSAVAHQHTRIAELLLAHGANVNLTQQDGYTPLLEAVENGQHEMVQLLVAHGADIHQASERGVTPLQMAETMKRDDLLQIMRETHAQ</sequence>
<dbReference type="PANTHER" id="PTHR46224">
    <property type="entry name" value="ANKYRIN REPEAT FAMILY PROTEIN"/>
    <property type="match status" value="1"/>
</dbReference>
<dbReference type="Gene3D" id="1.25.40.20">
    <property type="entry name" value="Ankyrin repeat-containing domain"/>
    <property type="match status" value="2"/>
</dbReference>
<dbReference type="PROSITE" id="PS50088">
    <property type="entry name" value="ANK_REPEAT"/>
    <property type="match status" value="4"/>
</dbReference>
<dbReference type="PANTHER" id="PTHR46224:SF64">
    <property type="entry name" value="IQ MOTIF AND ANKYRIN REPEAT DOMAIN-CONTAINING PROTEIN 1"/>
    <property type="match status" value="1"/>
</dbReference>
<evidence type="ECO:0000256" key="1">
    <source>
        <dbReference type="PROSITE-ProRule" id="PRU00023"/>
    </source>
</evidence>
<reference evidence="2 3" key="1">
    <citation type="submission" date="2017-02" db="EMBL/GenBank/DDBJ databases">
        <title>Draft genome of Acidibacillus ferrooxidans Huett2.</title>
        <authorList>
            <person name="Schopf S."/>
        </authorList>
    </citation>
    <scope>NUCLEOTIDE SEQUENCE [LARGE SCALE GENOMIC DNA]</scope>
    <source>
        <strain evidence="2 3">Huett2</strain>
    </source>
</reference>
<evidence type="ECO:0000313" key="3">
    <source>
        <dbReference type="Proteomes" id="UP000190229"/>
    </source>
</evidence>